<organism evidence="1 2">
    <name type="scientific">Aquamicrobium defluvii</name>
    <dbReference type="NCBI Taxonomy" id="69279"/>
    <lineage>
        <taxon>Bacteria</taxon>
        <taxon>Pseudomonadati</taxon>
        <taxon>Pseudomonadota</taxon>
        <taxon>Alphaproteobacteria</taxon>
        <taxon>Hyphomicrobiales</taxon>
        <taxon>Phyllobacteriaceae</taxon>
        <taxon>Aquamicrobium</taxon>
    </lineage>
</organism>
<accession>A0A4R6YEZ7</accession>
<dbReference type="AlphaFoldDB" id="A0A4R6YEZ7"/>
<keyword evidence="2" id="KW-1185">Reference proteome</keyword>
<evidence type="ECO:0000313" key="1">
    <source>
        <dbReference type="EMBL" id="TDR34848.1"/>
    </source>
</evidence>
<reference evidence="1 2" key="1">
    <citation type="submission" date="2019-03" db="EMBL/GenBank/DDBJ databases">
        <title>Genomic Encyclopedia of Type Strains, Phase IV (KMG-IV): sequencing the most valuable type-strain genomes for metagenomic binning, comparative biology and taxonomic classification.</title>
        <authorList>
            <person name="Goeker M."/>
        </authorList>
    </citation>
    <scope>NUCLEOTIDE SEQUENCE [LARGE SCALE GENOMIC DNA]</scope>
    <source>
        <strain evidence="1 2">DSM 11603</strain>
    </source>
</reference>
<dbReference type="Proteomes" id="UP000294958">
    <property type="component" value="Unassembled WGS sequence"/>
</dbReference>
<sequence>MTLYAHTVEAFAPVTEPEYIAKKVRTELNRTGNAGRFNGHMRKS</sequence>
<comment type="caution">
    <text evidence="1">The sequence shown here is derived from an EMBL/GenBank/DDBJ whole genome shotgun (WGS) entry which is preliminary data.</text>
</comment>
<protein>
    <submittedName>
        <fullName evidence="1">Uncharacterized protein</fullName>
    </submittedName>
</protein>
<proteinExistence type="predicted"/>
<evidence type="ECO:0000313" key="2">
    <source>
        <dbReference type="Proteomes" id="UP000294958"/>
    </source>
</evidence>
<gene>
    <name evidence="1" type="ORF">DES43_11260</name>
</gene>
<dbReference type="EMBL" id="SNZF01000012">
    <property type="protein sequence ID" value="TDR34848.1"/>
    <property type="molecule type" value="Genomic_DNA"/>
</dbReference>
<name>A0A4R6YEZ7_9HYPH</name>